<dbReference type="SUPFAM" id="SSF161098">
    <property type="entry name" value="MetI-like"/>
    <property type="match status" value="1"/>
</dbReference>
<dbReference type="InterPro" id="IPR043429">
    <property type="entry name" value="ArtM/GltK/GlnP/TcyL/YhdX-like"/>
</dbReference>
<feature type="transmembrane region" description="Helical" evidence="9">
    <location>
        <begin position="299"/>
        <end position="317"/>
    </location>
</feature>
<keyword evidence="6" id="KW-0029">Amino-acid transport</keyword>
<evidence type="ECO:0000256" key="4">
    <source>
        <dbReference type="ARBA" id="ARBA00022475"/>
    </source>
</evidence>
<dbReference type="GO" id="GO:0022857">
    <property type="term" value="F:transmembrane transporter activity"/>
    <property type="evidence" value="ECO:0007669"/>
    <property type="project" value="InterPro"/>
</dbReference>
<feature type="transmembrane region" description="Helical" evidence="9">
    <location>
        <begin position="85"/>
        <end position="102"/>
    </location>
</feature>
<protein>
    <submittedName>
        <fullName evidence="11">Amine acid ABC transporter, permease protein, 3-TM region, His/Glu/Gln/Arg/opine family</fullName>
    </submittedName>
</protein>
<dbReference type="InterPro" id="IPR035906">
    <property type="entry name" value="MetI-like_sf"/>
</dbReference>
<dbReference type="GO" id="GO:0006865">
    <property type="term" value="P:amino acid transport"/>
    <property type="evidence" value="ECO:0007669"/>
    <property type="project" value="UniProtKB-KW"/>
</dbReference>
<name>A0A1H3DG82_9RHOB</name>
<dbReference type="RefSeq" id="WP_092891820.1">
    <property type="nucleotide sequence ID" value="NZ_CP061498.1"/>
</dbReference>
<dbReference type="PROSITE" id="PS50928">
    <property type="entry name" value="ABC_TM1"/>
    <property type="match status" value="1"/>
</dbReference>
<evidence type="ECO:0000256" key="8">
    <source>
        <dbReference type="ARBA" id="ARBA00023136"/>
    </source>
</evidence>
<gene>
    <name evidence="11" type="ORF">SAMN04488238_11340</name>
</gene>
<evidence type="ECO:0000256" key="1">
    <source>
        <dbReference type="ARBA" id="ARBA00004429"/>
    </source>
</evidence>
<evidence type="ECO:0000256" key="5">
    <source>
        <dbReference type="ARBA" id="ARBA00022692"/>
    </source>
</evidence>
<comment type="similarity">
    <text evidence="2">Belongs to the binding-protein-dependent transport system permease family. HisMQ subfamily.</text>
</comment>
<keyword evidence="5 9" id="KW-0812">Transmembrane</keyword>
<reference evidence="11 12" key="1">
    <citation type="submission" date="2016-10" db="EMBL/GenBank/DDBJ databases">
        <authorList>
            <person name="de Groot N.N."/>
        </authorList>
    </citation>
    <scope>NUCLEOTIDE SEQUENCE [LARGE SCALE GENOMIC DNA]</scope>
    <source>
        <strain evidence="11 12">CGMCC 1.8894</strain>
    </source>
</reference>
<feature type="transmembrane region" description="Helical" evidence="9">
    <location>
        <begin position="53"/>
        <end position="73"/>
    </location>
</feature>
<evidence type="ECO:0000256" key="7">
    <source>
        <dbReference type="ARBA" id="ARBA00022989"/>
    </source>
</evidence>
<dbReference type="InterPro" id="IPR010065">
    <property type="entry name" value="AA_ABC_transptr_permease_3TM"/>
</dbReference>
<evidence type="ECO:0000256" key="9">
    <source>
        <dbReference type="RuleBase" id="RU363032"/>
    </source>
</evidence>
<keyword evidence="8 9" id="KW-0472">Membrane</keyword>
<dbReference type="Proteomes" id="UP000198539">
    <property type="component" value="Unassembled WGS sequence"/>
</dbReference>
<feature type="transmembrane region" description="Helical" evidence="9">
    <location>
        <begin position="126"/>
        <end position="154"/>
    </location>
</feature>
<evidence type="ECO:0000313" key="11">
    <source>
        <dbReference type="EMBL" id="SDX65340.1"/>
    </source>
</evidence>
<dbReference type="OrthoDB" id="9814550at2"/>
<evidence type="ECO:0000259" key="10">
    <source>
        <dbReference type="PROSITE" id="PS50928"/>
    </source>
</evidence>
<dbReference type="GO" id="GO:0043190">
    <property type="term" value="C:ATP-binding cassette (ABC) transporter complex"/>
    <property type="evidence" value="ECO:0007669"/>
    <property type="project" value="InterPro"/>
</dbReference>
<dbReference type="EMBL" id="FNOM01000013">
    <property type="protein sequence ID" value="SDX65340.1"/>
    <property type="molecule type" value="Genomic_DNA"/>
</dbReference>
<dbReference type="Pfam" id="PF00528">
    <property type="entry name" value="BPD_transp_1"/>
    <property type="match status" value="1"/>
</dbReference>
<feature type="transmembrane region" description="Helical" evidence="9">
    <location>
        <begin position="161"/>
        <end position="188"/>
    </location>
</feature>
<proteinExistence type="inferred from homology"/>
<keyword evidence="3 9" id="KW-0813">Transport</keyword>
<evidence type="ECO:0000256" key="6">
    <source>
        <dbReference type="ARBA" id="ARBA00022970"/>
    </source>
</evidence>
<dbReference type="STRING" id="564137.SAMN04488238_11340"/>
<dbReference type="Gene3D" id="1.10.3720.10">
    <property type="entry name" value="MetI-like"/>
    <property type="match status" value="1"/>
</dbReference>
<dbReference type="CDD" id="cd06261">
    <property type="entry name" value="TM_PBP2"/>
    <property type="match status" value="1"/>
</dbReference>
<feature type="domain" description="ABC transmembrane type-1" evidence="10">
    <location>
        <begin position="130"/>
        <end position="316"/>
    </location>
</feature>
<keyword evidence="12" id="KW-1185">Reference proteome</keyword>
<sequence>MDMADLQTSIHQWRKRWAYQPWFRRYEWLALGLAVWIAVALLFLPPFGRPTPFGAASVIAWYLAGFVMAGVVLSDREKPILLKRTISVSVIFLFFGLFYRYSGTRWDRVQSQFFDFSRMDGVWEMYAQGLLVTLQVAIVAAVLSIIFGLTFGILRTLGNPVLNLFLGLHVDFFRALPLIVSMVLIFYALPFVGIRLPAFWAAVLALVLMNSAYQTEIFRAGIESIPRGQIDAARALGLGPTATMRHVILPQAFKIVIPPLTNNLVSLVKDTAVAYVITVPELLTNAQQAVTWKRTPTPLVLSMFVYLATLIPLIHLTRRLERRLNTGKTR</sequence>
<keyword evidence="7 9" id="KW-1133">Transmembrane helix</keyword>
<evidence type="ECO:0000313" key="12">
    <source>
        <dbReference type="Proteomes" id="UP000198539"/>
    </source>
</evidence>
<evidence type="ECO:0000256" key="3">
    <source>
        <dbReference type="ARBA" id="ARBA00022448"/>
    </source>
</evidence>
<dbReference type="InterPro" id="IPR000515">
    <property type="entry name" value="MetI-like"/>
</dbReference>
<accession>A0A1H3DG82</accession>
<dbReference type="NCBIfam" id="TIGR01726">
    <property type="entry name" value="HEQRo_perm_3TM"/>
    <property type="match status" value="1"/>
</dbReference>
<dbReference type="AlphaFoldDB" id="A0A1H3DG82"/>
<dbReference type="PANTHER" id="PTHR30614">
    <property type="entry name" value="MEMBRANE COMPONENT OF AMINO ACID ABC TRANSPORTER"/>
    <property type="match status" value="1"/>
</dbReference>
<evidence type="ECO:0000256" key="2">
    <source>
        <dbReference type="ARBA" id="ARBA00010072"/>
    </source>
</evidence>
<comment type="subcellular location">
    <subcellularLocation>
        <location evidence="1">Cell inner membrane</location>
        <topology evidence="1">Multi-pass membrane protein</topology>
    </subcellularLocation>
    <subcellularLocation>
        <location evidence="9">Cell membrane</location>
        <topology evidence="9">Multi-pass membrane protein</topology>
    </subcellularLocation>
</comment>
<keyword evidence="4" id="KW-1003">Cell membrane</keyword>
<feature type="transmembrane region" description="Helical" evidence="9">
    <location>
        <begin position="26"/>
        <end position="47"/>
    </location>
</feature>
<organism evidence="11 12">
    <name type="scientific">Roseicitreum antarcticum</name>
    <dbReference type="NCBI Taxonomy" id="564137"/>
    <lineage>
        <taxon>Bacteria</taxon>
        <taxon>Pseudomonadati</taxon>
        <taxon>Pseudomonadota</taxon>
        <taxon>Alphaproteobacteria</taxon>
        <taxon>Rhodobacterales</taxon>
        <taxon>Paracoccaceae</taxon>
        <taxon>Roseicitreum</taxon>
    </lineage>
</organism>
<dbReference type="PANTHER" id="PTHR30614:SF0">
    <property type="entry name" value="L-CYSTINE TRANSPORT SYSTEM PERMEASE PROTEIN TCYL"/>
    <property type="match status" value="1"/>
</dbReference>